<evidence type="ECO:0000256" key="7">
    <source>
        <dbReference type="ARBA" id="ARBA00022884"/>
    </source>
</evidence>
<evidence type="ECO:0000256" key="2">
    <source>
        <dbReference type="ARBA" id="ARBA00022490"/>
    </source>
</evidence>
<dbReference type="SUPFAM" id="SSF55666">
    <property type="entry name" value="Ribonuclease PH domain 2-like"/>
    <property type="match status" value="2"/>
</dbReference>
<keyword evidence="4 8" id="KW-0548">Nucleotidyltransferase</keyword>
<dbReference type="SMART" id="SM00316">
    <property type="entry name" value="S1"/>
    <property type="match status" value="1"/>
</dbReference>
<dbReference type="InterPro" id="IPR003029">
    <property type="entry name" value="S1_domain"/>
</dbReference>
<feature type="binding site" evidence="8">
    <location>
        <position position="490"/>
    </location>
    <ligand>
        <name>Mg(2+)</name>
        <dbReference type="ChEBI" id="CHEBI:18420"/>
    </ligand>
</feature>
<comment type="subcellular location">
    <subcellularLocation>
        <location evidence="8">Cytoplasm</location>
    </subcellularLocation>
</comment>
<evidence type="ECO:0000313" key="10">
    <source>
        <dbReference type="EMBL" id="KXB60108.1"/>
    </source>
</evidence>
<evidence type="ECO:0000256" key="5">
    <source>
        <dbReference type="ARBA" id="ARBA00022723"/>
    </source>
</evidence>
<dbReference type="Pfam" id="PF01138">
    <property type="entry name" value="RNase_PH"/>
    <property type="match status" value="2"/>
</dbReference>
<dbReference type="InterPro" id="IPR036345">
    <property type="entry name" value="ExoRNase_PH_dom2_sf"/>
</dbReference>
<dbReference type="InterPro" id="IPR020568">
    <property type="entry name" value="Ribosomal_Su5_D2-typ_SF"/>
</dbReference>
<dbReference type="InterPro" id="IPR015847">
    <property type="entry name" value="ExoRNase_PH_dom2"/>
</dbReference>
<dbReference type="GO" id="GO:0000175">
    <property type="term" value="F:3'-5'-RNA exonuclease activity"/>
    <property type="evidence" value="ECO:0007669"/>
    <property type="project" value="TreeGrafter"/>
</dbReference>
<dbReference type="SUPFAM" id="SSF54211">
    <property type="entry name" value="Ribosomal protein S5 domain 2-like"/>
    <property type="match status" value="2"/>
</dbReference>
<dbReference type="NCBIfam" id="TIGR03591">
    <property type="entry name" value="polynuc_phos"/>
    <property type="match status" value="1"/>
</dbReference>
<dbReference type="InterPro" id="IPR012340">
    <property type="entry name" value="NA-bd_OB-fold"/>
</dbReference>
<evidence type="ECO:0000256" key="6">
    <source>
        <dbReference type="ARBA" id="ARBA00022842"/>
    </source>
</evidence>
<dbReference type="FunFam" id="3.30.1370.10:FF:000001">
    <property type="entry name" value="Polyribonucleotide nucleotidyltransferase"/>
    <property type="match status" value="1"/>
</dbReference>
<dbReference type="Gene3D" id="3.30.230.70">
    <property type="entry name" value="GHMP Kinase, N-terminal domain"/>
    <property type="match status" value="2"/>
</dbReference>
<proteinExistence type="inferred from homology"/>
<dbReference type="EC" id="2.7.7.8" evidence="8"/>
<dbReference type="PIRSF" id="PIRSF005499">
    <property type="entry name" value="PNPase"/>
    <property type="match status" value="1"/>
</dbReference>
<dbReference type="PROSITE" id="PS50084">
    <property type="entry name" value="KH_TYPE_1"/>
    <property type="match status" value="1"/>
</dbReference>
<dbReference type="SUPFAM" id="SSF54791">
    <property type="entry name" value="Eukaryotic type KH-domain (KH-domain type I)"/>
    <property type="match status" value="1"/>
</dbReference>
<dbReference type="InterPro" id="IPR012162">
    <property type="entry name" value="PNPase"/>
</dbReference>
<dbReference type="GO" id="GO:0006402">
    <property type="term" value="P:mRNA catabolic process"/>
    <property type="evidence" value="ECO:0007669"/>
    <property type="project" value="UniProtKB-UniRule"/>
</dbReference>
<feature type="domain" description="S1 motif" evidence="9">
    <location>
        <begin position="626"/>
        <end position="694"/>
    </location>
</feature>
<keyword evidence="5 8" id="KW-0479">Metal-binding</keyword>
<dbReference type="InterPro" id="IPR027408">
    <property type="entry name" value="PNPase/RNase_PH_dom_sf"/>
</dbReference>
<accession>A0A133ZXE3</accession>
<keyword evidence="7 8" id="KW-0694">RNA-binding</keyword>
<dbReference type="CDD" id="cd02393">
    <property type="entry name" value="KH-I_PNPase"/>
    <property type="match status" value="1"/>
</dbReference>
<name>A0A133ZXE3_9BACL</name>
<organism evidence="10 11">
    <name type="scientific">Gemella haemolysans</name>
    <dbReference type="NCBI Taxonomy" id="1379"/>
    <lineage>
        <taxon>Bacteria</taxon>
        <taxon>Bacillati</taxon>
        <taxon>Bacillota</taxon>
        <taxon>Bacilli</taxon>
        <taxon>Bacillales</taxon>
        <taxon>Gemellaceae</taxon>
        <taxon>Gemella</taxon>
    </lineage>
</organism>
<dbReference type="SUPFAM" id="SSF50249">
    <property type="entry name" value="Nucleic acid-binding proteins"/>
    <property type="match status" value="1"/>
</dbReference>
<dbReference type="InterPro" id="IPR004087">
    <property type="entry name" value="KH_dom"/>
</dbReference>
<dbReference type="EMBL" id="LSDC01000060">
    <property type="protein sequence ID" value="KXB60108.1"/>
    <property type="molecule type" value="Genomic_DNA"/>
</dbReference>
<evidence type="ECO:0000259" key="9">
    <source>
        <dbReference type="PROSITE" id="PS50126"/>
    </source>
</evidence>
<dbReference type="InterPro" id="IPR001247">
    <property type="entry name" value="ExoRNase_PH_dom1"/>
</dbReference>
<dbReference type="RefSeq" id="WP_060914082.1">
    <property type="nucleotide sequence ID" value="NZ_KQ959954.1"/>
</dbReference>
<dbReference type="PROSITE" id="PS50126">
    <property type="entry name" value="S1"/>
    <property type="match status" value="1"/>
</dbReference>
<comment type="function">
    <text evidence="8">Involved in mRNA degradation. Catalyzes the phosphorolysis of single-stranded polyribonucleotides processively in the 3'- to 5'-direction.</text>
</comment>
<sequence>MFQDKKVYTTQWAGKTLTVELGEMARQANAAVVVKYGDTVVLTTAVASKEAKDVDFFPLTVNYEEKMYAVGKIPGGFLRREGRPGTEATLAARLIDRPIRPLFEDGFRNEVQVISTVLSVEYDCDPVMAAMLGSSLSLSVSNIPFKGPIAGVTVGYVDGEYVINPTVEQMERSTVDLKVAGTSDAINMVEAGAKEVSEEIMLNAIMFGHEEIKRLIEFQQQIVNEIGQEKMAVELKVIDETIYNEVLSMALAQMKEAIAIKDKQARDEAISAVKEKVLEVFEERATAEDELDIVKEAKLSLDKIVKDEVRREITEDKVRPDGRALTEIRPLASRVDVLPRTHGSALFTRGQTQSLGVVTLGNLSDEQIIDDLTQEENKRFMLHYNFPAFSVGEVGFSRAPGRREIGHGALGERALAQVIPSKEDFPYTIRIVSEILESNGSSSQATICSGSMALMAAGVPIKAQVAGIAMGLVKKDEHYTILTDIQGMEDHLGDMDFKVAGTADGITALQMDIKIDGLSEQILKESLEQARVGRLQILDHMNSIIAEPRQEVSTFAPKIKIIKIKPEKIKDVIGSGGKVINEIIEKTGVKIDIEQNGDVFISSPEIEGINKAIEIIENITREAEVGEIYLAEVKRIEKFGAFVELFPGVDALVHISKLAEERVNKVEDVVKVGDTLKVKVIKIDEKGRVDAAAHF</sequence>
<evidence type="ECO:0000313" key="11">
    <source>
        <dbReference type="Proteomes" id="UP000070355"/>
    </source>
</evidence>
<dbReference type="NCBIfam" id="NF008805">
    <property type="entry name" value="PRK11824.1"/>
    <property type="match status" value="1"/>
</dbReference>
<evidence type="ECO:0000256" key="4">
    <source>
        <dbReference type="ARBA" id="ARBA00022695"/>
    </source>
</evidence>
<dbReference type="SUPFAM" id="SSF46915">
    <property type="entry name" value="Polynucleotide phosphorylase/guanosine pentaphosphate synthase (PNPase/GPSI), domain 3"/>
    <property type="match status" value="1"/>
</dbReference>
<dbReference type="SMART" id="SM00322">
    <property type="entry name" value="KH"/>
    <property type="match status" value="1"/>
</dbReference>
<dbReference type="PANTHER" id="PTHR11252">
    <property type="entry name" value="POLYRIBONUCLEOTIDE NUCLEOTIDYLTRANSFERASE"/>
    <property type="match status" value="1"/>
</dbReference>
<dbReference type="InterPro" id="IPR036612">
    <property type="entry name" value="KH_dom_type_1_sf"/>
</dbReference>
<keyword evidence="2 8" id="KW-0963">Cytoplasm</keyword>
<dbReference type="CDD" id="cd11363">
    <property type="entry name" value="RNase_PH_PNPase_1"/>
    <property type="match status" value="1"/>
</dbReference>
<dbReference type="Pfam" id="PF03726">
    <property type="entry name" value="PNPase"/>
    <property type="match status" value="1"/>
</dbReference>
<dbReference type="GO" id="GO:0000287">
    <property type="term" value="F:magnesium ion binding"/>
    <property type="evidence" value="ECO:0007669"/>
    <property type="project" value="UniProtKB-UniRule"/>
</dbReference>
<comment type="caution">
    <text evidence="10">The sequence shown here is derived from an EMBL/GenBank/DDBJ whole genome shotgun (WGS) entry which is preliminary data.</text>
</comment>
<keyword evidence="3 8" id="KW-0808">Transferase</keyword>
<dbReference type="FunFam" id="3.30.230.70:FF:000001">
    <property type="entry name" value="Polyribonucleotide nucleotidyltransferase"/>
    <property type="match status" value="1"/>
</dbReference>
<dbReference type="PATRIC" id="fig|1379.3.peg.886"/>
<dbReference type="AlphaFoldDB" id="A0A133ZXE3"/>
<dbReference type="GO" id="GO:0006396">
    <property type="term" value="P:RNA processing"/>
    <property type="evidence" value="ECO:0007669"/>
    <property type="project" value="InterPro"/>
</dbReference>
<dbReference type="STRING" id="1379.HMPREF3186_00904"/>
<gene>
    <name evidence="8" type="primary">pnp</name>
    <name evidence="10" type="ORF">HMPREF3186_00904</name>
</gene>
<dbReference type="Proteomes" id="UP000070355">
    <property type="component" value="Unassembled WGS sequence"/>
</dbReference>
<dbReference type="GO" id="GO:0004654">
    <property type="term" value="F:polyribonucleotide nucleotidyltransferase activity"/>
    <property type="evidence" value="ECO:0007669"/>
    <property type="project" value="UniProtKB-UniRule"/>
</dbReference>
<dbReference type="Gene3D" id="2.40.50.140">
    <property type="entry name" value="Nucleic acid-binding proteins"/>
    <property type="match status" value="1"/>
</dbReference>
<dbReference type="CDD" id="cd11364">
    <property type="entry name" value="RNase_PH_PNPase_2"/>
    <property type="match status" value="1"/>
</dbReference>
<dbReference type="HAMAP" id="MF_01595">
    <property type="entry name" value="PNPase"/>
    <property type="match status" value="1"/>
</dbReference>
<dbReference type="InterPro" id="IPR004088">
    <property type="entry name" value="KH_dom_type_1"/>
</dbReference>
<dbReference type="GO" id="GO:0005829">
    <property type="term" value="C:cytosol"/>
    <property type="evidence" value="ECO:0007669"/>
    <property type="project" value="TreeGrafter"/>
</dbReference>
<keyword evidence="6 8" id="KW-0460">Magnesium</keyword>
<feature type="binding site" evidence="8">
    <location>
        <position position="496"/>
    </location>
    <ligand>
        <name>Mg(2+)</name>
        <dbReference type="ChEBI" id="CHEBI:18420"/>
    </ligand>
</feature>
<comment type="cofactor">
    <cofactor evidence="8">
        <name>Mg(2+)</name>
        <dbReference type="ChEBI" id="CHEBI:18420"/>
    </cofactor>
</comment>
<comment type="similarity">
    <text evidence="1 8">Belongs to the polyribonucleotide nucleotidyltransferase family.</text>
</comment>
<dbReference type="GO" id="GO:0003723">
    <property type="term" value="F:RNA binding"/>
    <property type="evidence" value="ECO:0007669"/>
    <property type="project" value="UniProtKB-UniRule"/>
</dbReference>
<dbReference type="Pfam" id="PF03725">
    <property type="entry name" value="RNase_PH_C"/>
    <property type="match status" value="2"/>
</dbReference>
<dbReference type="OrthoDB" id="9804305at2"/>
<comment type="catalytic activity">
    <reaction evidence="8">
        <text>RNA(n+1) + phosphate = RNA(n) + a ribonucleoside 5'-diphosphate</text>
        <dbReference type="Rhea" id="RHEA:22096"/>
        <dbReference type="Rhea" id="RHEA-COMP:14527"/>
        <dbReference type="Rhea" id="RHEA-COMP:17342"/>
        <dbReference type="ChEBI" id="CHEBI:43474"/>
        <dbReference type="ChEBI" id="CHEBI:57930"/>
        <dbReference type="ChEBI" id="CHEBI:140395"/>
        <dbReference type="EC" id="2.7.7.8"/>
    </reaction>
</comment>
<reference evidence="11" key="1">
    <citation type="submission" date="2016-01" db="EMBL/GenBank/DDBJ databases">
        <authorList>
            <person name="Mitreva M."/>
            <person name="Pepin K.H."/>
            <person name="Mihindukulasuriya K.A."/>
            <person name="Fulton R."/>
            <person name="Fronick C."/>
            <person name="O'Laughlin M."/>
            <person name="Miner T."/>
            <person name="Herter B."/>
            <person name="Rosa B.A."/>
            <person name="Cordes M."/>
            <person name="Tomlinson C."/>
            <person name="Wollam A."/>
            <person name="Palsikar V.B."/>
            <person name="Mardis E.R."/>
            <person name="Wilson R.K."/>
        </authorList>
    </citation>
    <scope>NUCLEOTIDE SEQUENCE [LARGE SCALE GENOMIC DNA]</scope>
    <source>
        <strain evidence="11">DNF01167</strain>
    </source>
</reference>
<protein>
    <recommendedName>
        <fullName evidence="8">Polyribonucleotide nucleotidyltransferase</fullName>
        <ecNumber evidence="8">2.7.7.8</ecNumber>
    </recommendedName>
    <alternativeName>
        <fullName evidence="8">Polynucleotide phosphorylase</fullName>
        <shortName evidence="8">PNPase</shortName>
    </alternativeName>
</protein>
<evidence type="ECO:0000256" key="8">
    <source>
        <dbReference type="HAMAP-Rule" id="MF_01595"/>
    </source>
</evidence>
<dbReference type="CDD" id="cd04472">
    <property type="entry name" value="S1_PNPase"/>
    <property type="match status" value="1"/>
</dbReference>
<dbReference type="PANTHER" id="PTHR11252:SF0">
    <property type="entry name" value="POLYRIBONUCLEOTIDE NUCLEOTIDYLTRANSFERASE 1, MITOCHONDRIAL"/>
    <property type="match status" value="1"/>
</dbReference>
<dbReference type="Gene3D" id="3.30.1370.10">
    <property type="entry name" value="K Homology domain, type 1"/>
    <property type="match status" value="1"/>
</dbReference>
<dbReference type="Pfam" id="PF00013">
    <property type="entry name" value="KH_1"/>
    <property type="match status" value="1"/>
</dbReference>
<evidence type="ECO:0000256" key="1">
    <source>
        <dbReference type="ARBA" id="ARBA00007404"/>
    </source>
</evidence>
<dbReference type="FunFam" id="3.30.230.70:FF:000002">
    <property type="entry name" value="Polyribonucleotide nucleotidyltransferase"/>
    <property type="match status" value="1"/>
</dbReference>
<dbReference type="InterPro" id="IPR036456">
    <property type="entry name" value="PNPase_PH_RNA-bd_sf"/>
</dbReference>
<evidence type="ECO:0000256" key="3">
    <source>
        <dbReference type="ARBA" id="ARBA00022679"/>
    </source>
</evidence>
<dbReference type="Pfam" id="PF00575">
    <property type="entry name" value="S1"/>
    <property type="match status" value="1"/>
</dbReference>
<dbReference type="InterPro" id="IPR015848">
    <property type="entry name" value="PNPase_PH_RNA-bd_bac/org-type"/>
</dbReference>